<dbReference type="Gene3D" id="1.20.1250.20">
    <property type="entry name" value="MFS general substrate transporter like domains"/>
    <property type="match status" value="1"/>
</dbReference>
<feature type="transmembrane region" description="Helical" evidence="5">
    <location>
        <begin position="479"/>
        <end position="500"/>
    </location>
</feature>
<keyword evidence="3 5" id="KW-1133">Transmembrane helix</keyword>
<reference evidence="7 8" key="1">
    <citation type="submission" date="2017-10" db="EMBL/GenBank/DDBJ databases">
        <title>Comparative genomics in systemic dimorphic fungi from Ajellomycetaceae.</title>
        <authorList>
            <person name="Munoz J.F."/>
            <person name="Mcewen J.G."/>
            <person name="Clay O.K."/>
            <person name="Cuomo C.A."/>
        </authorList>
    </citation>
    <scope>NUCLEOTIDE SEQUENCE [LARGE SCALE GENOMIC DNA]</scope>
    <source>
        <strain evidence="7 8">UAMH7299</strain>
    </source>
</reference>
<dbReference type="SUPFAM" id="SSF103473">
    <property type="entry name" value="MFS general substrate transporter"/>
    <property type="match status" value="1"/>
</dbReference>
<evidence type="ECO:0000256" key="3">
    <source>
        <dbReference type="ARBA" id="ARBA00022989"/>
    </source>
</evidence>
<evidence type="ECO:0000313" key="8">
    <source>
        <dbReference type="Proteomes" id="UP000224634"/>
    </source>
</evidence>
<evidence type="ECO:0000256" key="2">
    <source>
        <dbReference type="ARBA" id="ARBA00022692"/>
    </source>
</evidence>
<dbReference type="PROSITE" id="PS50850">
    <property type="entry name" value="MFS"/>
    <property type="match status" value="1"/>
</dbReference>
<feature type="transmembrane region" description="Helical" evidence="5">
    <location>
        <begin position="449"/>
        <end position="467"/>
    </location>
</feature>
<dbReference type="InterPro" id="IPR036259">
    <property type="entry name" value="MFS_trans_sf"/>
</dbReference>
<dbReference type="Proteomes" id="UP000224634">
    <property type="component" value="Unassembled WGS sequence"/>
</dbReference>
<comment type="caution">
    <text evidence="7">The sequence shown here is derived from an EMBL/GenBank/DDBJ whole genome shotgun (WGS) entry which is preliminary data.</text>
</comment>
<organism evidence="7 8">
    <name type="scientific">Polytolypa hystricis (strain UAMH7299)</name>
    <dbReference type="NCBI Taxonomy" id="1447883"/>
    <lineage>
        <taxon>Eukaryota</taxon>
        <taxon>Fungi</taxon>
        <taxon>Dikarya</taxon>
        <taxon>Ascomycota</taxon>
        <taxon>Pezizomycotina</taxon>
        <taxon>Eurotiomycetes</taxon>
        <taxon>Eurotiomycetidae</taxon>
        <taxon>Onygenales</taxon>
        <taxon>Onygenales incertae sedis</taxon>
        <taxon>Polytolypa</taxon>
    </lineage>
</organism>
<gene>
    <name evidence="7" type="ORF">AJ80_06360</name>
</gene>
<dbReference type="GO" id="GO:0022857">
    <property type="term" value="F:transmembrane transporter activity"/>
    <property type="evidence" value="ECO:0007669"/>
    <property type="project" value="InterPro"/>
</dbReference>
<sequence length="578" mass="63508">MAWGVLEDMKLAEVPGTSLLDSAVGHNDINVQSLNLKTKGGVVLVPQPSDNVNDPYNWSDVKKNIIIWTLAFASGVTISLGPMIAPGLTVAAETYKVSLDQVSTYLVGLFVLWTGAGTFCTAAAATVWGKRPVFVISTLFLLVTNIWGYFAISFESLSVMRVVQGIASAPLETLVTSTVSDIFFVHQRGKKLAIWGTTLTTGVLLGQVISGYIIQHLGLLATFGIAAMIFCGLLPAIFFLVPETANTKSRKPRGTEKTIDTIENNRNEPKKSYRKELRLFNGRISDESFWKLAIKPLPLICFPAVVFSTFIYGTFFAWLVVFAVLSTNVFASPQYGLTPSQVGLTNLPLLGVSLIGTPISGAIADWLIRFLAKRNNGIYEPEFRLFLMIPATILSTAGFLGYGLSIDRSAPLAVPLVFMSLHSLSVPFAAAASFTYVIDCHPKDANQAFVTINFVKALFTFIASMYINGWYSARGPKEIFTWITVLNLGFSVLTIPMYVYGKRFRSMTWSDPRFMAVKINSTDNRKISAEHELDMHSLVAKANSRHPGYNSARQLRNSFAIDGSSGWHVRLVFDPRNA</sequence>
<dbReference type="STRING" id="1447883.A0A2B7XVZ8"/>
<keyword evidence="2 5" id="KW-0812">Transmembrane</keyword>
<feature type="transmembrane region" description="Helical" evidence="5">
    <location>
        <begin position="299"/>
        <end position="327"/>
    </location>
</feature>
<feature type="transmembrane region" description="Helical" evidence="5">
    <location>
        <begin position="416"/>
        <end position="437"/>
    </location>
</feature>
<dbReference type="PANTHER" id="PTHR23502">
    <property type="entry name" value="MAJOR FACILITATOR SUPERFAMILY"/>
    <property type="match status" value="1"/>
</dbReference>
<feature type="transmembrane region" description="Helical" evidence="5">
    <location>
        <begin position="220"/>
        <end position="241"/>
    </location>
</feature>
<feature type="transmembrane region" description="Helical" evidence="5">
    <location>
        <begin position="133"/>
        <end position="154"/>
    </location>
</feature>
<comment type="subcellular location">
    <subcellularLocation>
        <location evidence="1">Membrane</location>
        <topology evidence="1">Multi-pass membrane protein</topology>
    </subcellularLocation>
</comment>
<accession>A0A2B7XVZ8</accession>
<feature type="transmembrane region" description="Helical" evidence="5">
    <location>
        <begin position="192"/>
        <end position="214"/>
    </location>
</feature>
<dbReference type="Pfam" id="PF07690">
    <property type="entry name" value="MFS_1"/>
    <property type="match status" value="1"/>
</dbReference>
<feature type="transmembrane region" description="Helical" evidence="5">
    <location>
        <begin position="347"/>
        <end position="371"/>
    </location>
</feature>
<evidence type="ECO:0000256" key="5">
    <source>
        <dbReference type="SAM" id="Phobius"/>
    </source>
</evidence>
<feature type="transmembrane region" description="Helical" evidence="5">
    <location>
        <begin position="65"/>
        <end position="85"/>
    </location>
</feature>
<dbReference type="OrthoDB" id="2585655at2759"/>
<evidence type="ECO:0000256" key="1">
    <source>
        <dbReference type="ARBA" id="ARBA00004141"/>
    </source>
</evidence>
<feature type="transmembrane region" description="Helical" evidence="5">
    <location>
        <begin position="105"/>
        <end position="126"/>
    </location>
</feature>
<feature type="transmembrane region" description="Helical" evidence="5">
    <location>
        <begin position="383"/>
        <end position="404"/>
    </location>
</feature>
<evidence type="ECO:0000313" key="7">
    <source>
        <dbReference type="EMBL" id="PGH13366.1"/>
    </source>
</evidence>
<protein>
    <recommendedName>
        <fullName evidence="6">Major facilitator superfamily (MFS) profile domain-containing protein</fullName>
    </recommendedName>
</protein>
<dbReference type="AlphaFoldDB" id="A0A2B7XVZ8"/>
<feature type="domain" description="Major facilitator superfamily (MFS) profile" evidence="6">
    <location>
        <begin position="63"/>
        <end position="499"/>
    </location>
</feature>
<dbReference type="InterPro" id="IPR011701">
    <property type="entry name" value="MFS"/>
</dbReference>
<dbReference type="PANTHER" id="PTHR23502:SF20">
    <property type="entry name" value="TRANSPORTER, PUTATIVE (AFU_ORTHOLOGUE AFUA_6G13880)-RELATED"/>
    <property type="match status" value="1"/>
</dbReference>
<dbReference type="Gene3D" id="1.10.510.10">
    <property type="entry name" value="Transferase(Phosphotransferase) domain 1"/>
    <property type="match status" value="1"/>
</dbReference>
<feature type="transmembrane region" description="Helical" evidence="5">
    <location>
        <begin position="166"/>
        <end position="185"/>
    </location>
</feature>
<dbReference type="EMBL" id="PDNA01000105">
    <property type="protein sequence ID" value="PGH13366.1"/>
    <property type="molecule type" value="Genomic_DNA"/>
</dbReference>
<dbReference type="InterPro" id="IPR020846">
    <property type="entry name" value="MFS_dom"/>
</dbReference>
<keyword evidence="4 5" id="KW-0472">Membrane</keyword>
<dbReference type="GO" id="GO:0005886">
    <property type="term" value="C:plasma membrane"/>
    <property type="evidence" value="ECO:0007669"/>
    <property type="project" value="TreeGrafter"/>
</dbReference>
<keyword evidence="8" id="KW-1185">Reference proteome</keyword>
<evidence type="ECO:0000256" key="4">
    <source>
        <dbReference type="ARBA" id="ARBA00023136"/>
    </source>
</evidence>
<proteinExistence type="predicted"/>
<name>A0A2B7XVZ8_POLH7</name>
<dbReference type="Gene3D" id="3.30.200.20">
    <property type="entry name" value="Phosphorylase Kinase, domain 1"/>
    <property type="match status" value="1"/>
</dbReference>
<evidence type="ECO:0000259" key="6">
    <source>
        <dbReference type="PROSITE" id="PS50850"/>
    </source>
</evidence>